<dbReference type="GO" id="GO:0000981">
    <property type="term" value="F:DNA-binding transcription factor activity, RNA polymerase II-specific"/>
    <property type="evidence" value="ECO:0007669"/>
    <property type="project" value="InterPro"/>
</dbReference>
<dbReference type="SMART" id="SM00066">
    <property type="entry name" value="GAL4"/>
    <property type="match status" value="1"/>
</dbReference>
<feature type="compositionally biased region" description="Low complexity" evidence="7">
    <location>
        <begin position="201"/>
        <end position="217"/>
    </location>
</feature>
<feature type="compositionally biased region" description="Low complexity" evidence="7">
    <location>
        <begin position="822"/>
        <end position="836"/>
    </location>
</feature>
<keyword evidence="10" id="KW-1185">Reference proteome</keyword>
<sequence>MEPPSTAGASAVVKKSEDDDPNDKRDIKPLVRTLNRVPRACNACRKQKMRCEGAENPPCKRCRNTGLECVFEKPSREASLTGEAGLERIRALEASVYDIRQTQSTICNNLVEVLGYLRAGNGPHLARSPSTYPAFHRSPSVSSPSLSTPTPTHQSLNELAHPSPPGPPNRPPSQGPLAHPSTSRSTRASLPNIYSSTQGTSPEVSVPSSQVTSPSYSNYGGSQHQPLQPPPPPPTLPPFSSLQTPMGPPASQPVSSVRYQPHDDPQRSTSKYQPTGQKRQAPGSSNVTSADSSDVEDDDNGELPPSGLVAPWEVLRGLADVAVQRASKENGDSSEPHSRTRSPSPERRTTRPNKRRKTGHPAPTFHDVVTKGLITEAEAKDLFRIFYNGCSTFLPVFDANMDTYESLHERSPFAVDAICMVAARVRDGGGKPSETHLRLLEEVQEIARASLFAPVVRPEAVQAMILVSGWSDNGWLSGGHAVRMAMELSMHKAWPRLLKRISANKMSPELDKDLVIASRIWFCLYLFEHQLSYGTGRPAIMKADETIEHPRQLLHHPLALDDDMRLVSTVELIIIREGLHDALSPLDGPVLPTHIDKMSRTDAGFDLWYKTWDHAFSKKWPDAAFYRQSLQIQQIHAQLFHNATVLRGINGPEDVQTMPAAQRELAIRSIHIACKGLDITVNSPSYREGMKYAVHYTHATATFCASFLLRLGRLFPNDCDAVSIRSQVERLATLMAEIPGKRYALTLQVMLRRSKKRDSASRSPASSRESRRSMSMTIDQTANGHPASSLPHPSGPHHRNSEPFSPAYDAPFAQSHSHHQHLSPSAVPGHPQQQPHHPMHNRPVTDADQIWQGFEMTAQEQLPVWISDQSLGGQSFSQHGMDAFLLPNDYLPAAPQIW</sequence>
<dbReference type="GO" id="GO:0000976">
    <property type="term" value="F:transcription cis-regulatory region binding"/>
    <property type="evidence" value="ECO:0007669"/>
    <property type="project" value="TreeGrafter"/>
</dbReference>
<dbReference type="Pfam" id="PF00172">
    <property type="entry name" value="Zn_clus"/>
    <property type="match status" value="1"/>
</dbReference>
<feature type="compositionally biased region" description="Basic and acidic residues" evidence="7">
    <location>
        <begin position="14"/>
        <end position="28"/>
    </location>
</feature>
<proteinExistence type="predicted"/>
<feature type="compositionally biased region" description="Polar residues" evidence="7">
    <location>
        <begin position="180"/>
        <end position="200"/>
    </location>
</feature>
<keyword evidence="6" id="KW-0539">Nucleus</keyword>
<dbReference type="Gene3D" id="4.10.240.10">
    <property type="entry name" value="Zn(2)-C6 fungal-type DNA-binding domain"/>
    <property type="match status" value="1"/>
</dbReference>
<feature type="compositionally biased region" description="Basic residues" evidence="7">
    <location>
        <begin position="350"/>
        <end position="359"/>
    </location>
</feature>
<feature type="region of interest" description="Disordered" evidence="7">
    <location>
        <begin position="1"/>
        <end position="28"/>
    </location>
</feature>
<feature type="region of interest" description="Disordered" evidence="7">
    <location>
        <begin position="128"/>
        <end position="308"/>
    </location>
</feature>
<feature type="region of interest" description="Disordered" evidence="7">
    <location>
        <begin position="326"/>
        <end position="365"/>
    </location>
</feature>
<dbReference type="GO" id="GO:0005634">
    <property type="term" value="C:nucleus"/>
    <property type="evidence" value="ECO:0007669"/>
    <property type="project" value="UniProtKB-SubCell"/>
</dbReference>
<dbReference type="InterPro" id="IPR001138">
    <property type="entry name" value="Zn2Cys6_DnaBD"/>
</dbReference>
<gene>
    <name evidence="9" type="ORF">FA13DRAFT_1724931</name>
</gene>
<comment type="caution">
    <text evidence="9">The sequence shown here is derived from an EMBL/GenBank/DDBJ whole genome shotgun (WGS) entry which is preliminary data.</text>
</comment>
<keyword evidence="2" id="KW-0479">Metal-binding</keyword>
<dbReference type="PANTHER" id="PTHR31845">
    <property type="entry name" value="FINGER DOMAIN PROTEIN, PUTATIVE-RELATED"/>
    <property type="match status" value="1"/>
</dbReference>
<dbReference type="AlphaFoldDB" id="A0A4Y7TXT2"/>
<evidence type="ECO:0000256" key="4">
    <source>
        <dbReference type="ARBA" id="ARBA00023125"/>
    </source>
</evidence>
<evidence type="ECO:0000259" key="8">
    <source>
        <dbReference type="PROSITE" id="PS50048"/>
    </source>
</evidence>
<evidence type="ECO:0000256" key="3">
    <source>
        <dbReference type="ARBA" id="ARBA00023015"/>
    </source>
</evidence>
<keyword evidence="5" id="KW-0804">Transcription</keyword>
<feature type="compositionally biased region" description="Polar residues" evidence="7">
    <location>
        <begin position="267"/>
        <end position="292"/>
    </location>
</feature>
<dbReference type="GO" id="GO:0008270">
    <property type="term" value="F:zinc ion binding"/>
    <property type="evidence" value="ECO:0007669"/>
    <property type="project" value="InterPro"/>
</dbReference>
<dbReference type="InterPro" id="IPR007219">
    <property type="entry name" value="XnlR_reg_dom"/>
</dbReference>
<dbReference type="SUPFAM" id="SSF57701">
    <property type="entry name" value="Zn2/Cys6 DNA-binding domain"/>
    <property type="match status" value="1"/>
</dbReference>
<evidence type="ECO:0000256" key="6">
    <source>
        <dbReference type="ARBA" id="ARBA00023242"/>
    </source>
</evidence>
<keyword evidence="4" id="KW-0238">DNA-binding</keyword>
<dbReference type="PANTHER" id="PTHR31845:SF17">
    <property type="entry name" value="ZN(II)2CYS6 TRANSCRIPTION FACTOR (EUROFUNG)"/>
    <property type="match status" value="1"/>
</dbReference>
<feature type="compositionally biased region" description="Basic and acidic residues" evidence="7">
    <location>
        <begin position="326"/>
        <end position="349"/>
    </location>
</feature>
<dbReference type="PROSITE" id="PS50048">
    <property type="entry name" value="ZN2_CY6_FUNGAL_2"/>
    <property type="match status" value="1"/>
</dbReference>
<feature type="region of interest" description="Disordered" evidence="7">
    <location>
        <begin position="752"/>
        <end position="844"/>
    </location>
</feature>
<dbReference type="EMBL" id="QPFP01000002">
    <property type="protein sequence ID" value="TEB38977.1"/>
    <property type="molecule type" value="Genomic_DNA"/>
</dbReference>
<protein>
    <recommendedName>
        <fullName evidence="8">Zn(2)-C6 fungal-type domain-containing protein</fullName>
    </recommendedName>
</protein>
<evidence type="ECO:0000256" key="5">
    <source>
        <dbReference type="ARBA" id="ARBA00023163"/>
    </source>
</evidence>
<accession>A0A4Y7TXT2</accession>
<name>A0A4Y7TXT2_COPMI</name>
<dbReference type="CDD" id="cd12148">
    <property type="entry name" value="fungal_TF_MHR"/>
    <property type="match status" value="1"/>
</dbReference>
<dbReference type="InterPro" id="IPR036864">
    <property type="entry name" value="Zn2-C6_fun-type_DNA-bd_sf"/>
</dbReference>
<evidence type="ECO:0000256" key="7">
    <source>
        <dbReference type="SAM" id="MobiDB-lite"/>
    </source>
</evidence>
<organism evidence="9 10">
    <name type="scientific">Coprinellus micaceus</name>
    <name type="common">Glistening ink-cap mushroom</name>
    <name type="synonym">Coprinus micaceus</name>
    <dbReference type="NCBI Taxonomy" id="71717"/>
    <lineage>
        <taxon>Eukaryota</taxon>
        <taxon>Fungi</taxon>
        <taxon>Dikarya</taxon>
        <taxon>Basidiomycota</taxon>
        <taxon>Agaricomycotina</taxon>
        <taxon>Agaricomycetes</taxon>
        <taxon>Agaricomycetidae</taxon>
        <taxon>Agaricales</taxon>
        <taxon>Agaricineae</taxon>
        <taxon>Psathyrellaceae</taxon>
        <taxon>Coprinellus</taxon>
    </lineage>
</organism>
<evidence type="ECO:0000256" key="2">
    <source>
        <dbReference type="ARBA" id="ARBA00022723"/>
    </source>
</evidence>
<dbReference type="Proteomes" id="UP000298030">
    <property type="component" value="Unassembled WGS sequence"/>
</dbReference>
<evidence type="ECO:0000313" key="9">
    <source>
        <dbReference type="EMBL" id="TEB38977.1"/>
    </source>
</evidence>
<dbReference type="GO" id="GO:0006351">
    <property type="term" value="P:DNA-templated transcription"/>
    <property type="evidence" value="ECO:0007669"/>
    <property type="project" value="InterPro"/>
</dbReference>
<dbReference type="InterPro" id="IPR051089">
    <property type="entry name" value="prtT"/>
</dbReference>
<feature type="compositionally biased region" description="Low complexity" evidence="7">
    <location>
        <begin position="138"/>
        <end position="152"/>
    </location>
</feature>
<evidence type="ECO:0000313" key="10">
    <source>
        <dbReference type="Proteomes" id="UP000298030"/>
    </source>
</evidence>
<keyword evidence="3" id="KW-0805">Transcription regulation</keyword>
<comment type="subcellular location">
    <subcellularLocation>
        <location evidence="1">Nucleus</location>
    </subcellularLocation>
</comment>
<dbReference type="PROSITE" id="PS00463">
    <property type="entry name" value="ZN2_CY6_FUNGAL_1"/>
    <property type="match status" value="1"/>
</dbReference>
<dbReference type="SMART" id="SM00906">
    <property type="entry name" value="Fungal_trans"/>
    <property type="match status" value="1"/>
</dbReference>
<feature type="compositionally biased region" description="Pro residues" evidence="7">
    <location>
        <begin position="227"/>
        <end position="237"/>
    </location>
</feature>
<dbReference type="STRING" id="71717.A0A4Y7TXT2"/>
<dbReference type="OrthoDB" id="4454541at2759"/>
<dbReference type="Pfam" id="PF04082">
    <property type="entry name" value="Fungal_trans"/>
    <property type="match status" value="1"/>
</dbReference>
<feature type="domain" description="Zn(2)-C6 fungal-type" evidence="8">
    <location>
        <begin position="40"/>
        <end position="71"/>
    </location>
</feature>
<dbReference type="CDD" id="cd00067">
    <property type="entry name" value="GAL4"/>
    <property type="match status" value="1"/>
</dbReference>
<feature type="compositionally biased region" description="Pro residues" evidence="7">
    <location>
        <begin position="162"/>
        <end position="174"/>
    </location>
</feature>
<reference evidence="9 10" key="1">
    <citation type="journal article" date="2019" name="Nat. Ecol. Evol.">
        <title>Megaphylogeny resolves global patterns of mushroom evolution.</title>
        <authorList>
            <person name="Varga T."/>
            <person name="Krizsan K."/>
            <person name="Foldi C."/>
            <person name="Dima B."/>
            <person name="Sanchez-Garcia M."/>
            <person name="Sanchez-Ramirez S."/>
            <person name="Szollosi G.J."/>
            <person name="Szarkandi J.G."/>
            <person name="Papp V."/>
            <person name="Albert L."/>
            <person name="Andreopoulos W."/>
            <person name="Angelini C."/>
            <person name="Antonin V."/>
            <person name="Barry K.W."/>
            <person name="Bougher N.L."/>
            <person name="Buchanan P."/>
            <person name="Buyck B."/>
            <person name="Bense V."/>
            <person name="Catcheside P."/>
            <person name="Chovatia M."/>
            <person name="Cooper J."/>
            <person name="Damon W."/>
            <person name="Desjardin D."/>
            <person name="Finy P."/>
            <person name="Geml J."/>
            <person name="Haridas S."/>
            <person name="Hughes K."/>
            <person name="Justo A."/>
            <person name="Karasinski D."/>
            <person name="Kautmanova I."/>
            <person name="Kiss B."/>
            <person name="Kocsube S."/>
            <person name="Kotiranta H."/>
            <person name="LaButti K.M."/>
            <person name="Lechner B.E."/>
            <person name="Liimatainen K."/>
            <person name="Lipzen A."/>
            <person name="Lukacs Z."/>
            <person name="Mihaltcheva S."/>
            <person name="Morgado L.N."/>
            <person name="Niskanen T."/>
            <person name="Noordeloos M.E."/>
            <person name="Ohm R.A."/>
            <person name="Ortiz-Santana B."/>
            <person name="Ovrebo C."/>
            <person name="Racz N."/>
            <person name="Riley R."/>
            <person name="Savchenko A."/>
            <person name="Shiryaev A."/>
            <person name="Soop K."/>
            <person name="Spirin V."/>
            <person name="Szebenyi C."/>
            <person name="Tomsovsky M."/>
            <person name="Tulloss R.E."/>
            <person name="Uehling J."/>
            <person name="Grigoriev I.V."/>
            <person name="Vagvolgyi C."/>
            <person name="Papp T."/>
            <person name="Martin F.M."/>
            <person name="Miettinen O."/>
            <person name="Hibbett D.S."/>
            <person name="Nagy L.G."/>
        </authorList>
    </citation>
    <scope>NUCLEOTIDE SEQUENCE [LARGE SCALE GENOMIC DNA]</scope>
    <source>
        <strain evidence="9 10">FP101781</strain>
    </source>
</reference>
<evidence type="ECO:0000256" key="1">
    <source>
        <dbReference type="ARBA" id="ARBA00004123"/>
    </source>
</evidence>